<dbReference type="AlphaFoldDB" id="A0AAE0F5N4"/>
<accession>A0AAE0F5N4</accession>
<sequence>MDTQGGDARRQAAWAEGFQSLEPLPDNLVQAKSAEPEKLAELAPAEVVKTDAEAKENPIYEEFKAIFDKFKQAEEAQAEGEGEEEMEEAEEEKKPAKKGSARLL</sequence>
<proteinExistence type="predicted"/>
<evidence type="ECO:0000313" key="2">
    <source>
        <dbReference type="EMBL" id="KAK3251275.1"/>
    </source>
</evidence>
<keyword evidence="3" id="KW-1185">Reference proteome</keyword>
<evidence type="ECO:0000313" key="3">
    <source>
        <dbReference type="Proteomes" id="UP001190700"/>
    </source>
</evidence>
<dbReference type="EMBL" id="LGRX02026144">
    <property type="protein sequence ID" value="KAK3251275.1"/>
    <property type="molecule type" value="Genomic_DNA"/>
</dbReference>
<feature type="compositionally biased region" description="Acidic residues" evidence="1">
    <location>
        <begin position="76"/>
        <end position="90"/>
    </location>
</feature>
<protein>
    <submittedName>
        <fullName evidence="2">Uncharacterized protein</fullName>
    </submittedName>
</protein>
<comment type="caution">
    <text evidence="2">The sequence shown here is derived from an EMBL/GenBank/DDBJ whole genome shotgun (WGS) entry which is preliminary data.</text>
</comment>
<feature type="region of interest" description="Disordered" evidence="1">
    <location>
        <begin position="71"/>
        <end position="104"/>
    </location>
</feature>
<dbReference type="Proteomes" id="UP001190700">
    <property type="component" value="Unassembled WGS sequence"/>
</dbReference>
<evidence type="ECO:0000256" key="1">
    <source>
        <dbReference type="SAM" id="MobiDB-lite"/>
    </source>
</evidence>
<name>A0AAE0F5N4_9CHLO</name>
<feature type="compositionally biased region" description="Basic residues" evidence="1">
    <location>
        <begin position="95"/>
        <end position="104"/>
    </location>
</feature>
<organism evidence="2 3">
    <name type="scientific">Cymbomonas tetramitiformis</name>
    <dbReference type="NCBI Taxonomy" id="36881"/>
    <lineage>
        <taxon>Eukaryota</taxon>
        <taxon>Viridiplantae</taxon>
        <taxon>Chlorophyta</taxon>
        <taxon>Pyramimonadophyceae</taxon>
        <taxon>Pyramimonadales</taxon>
        <taxon>Pyramimonadaceae</taxon>
        <taxon>Cymbomonas</taxon>
    </lineage>
</organism>
<gene>
    <name evidence="2" type="ORF">CYMTET_39383</name>
</gene>
<feature type="region of interest" description="Disordered" evidence="1">
    <location>
        <begin position="1"/>
        <end position="26"/>
    </location>
</feature>
<reference evidence="2 3" key="1">
    <citation type="journal article" date="2015" name="Genome Biol. Evol.">
        <title>Comparative Genomics of a Bacterivorous Green Alga Reveals Evolutionary Causalities and Consequences of Phago-Mixotrophic Mode of Nutrition.</title>
        <authorList>
            <person name="Burns J.A."/>
            <person name="Paasch A."/>
            <person name="Narechania A."/>
            <person name="Kim E."/>
        </authorList>
    </citation>
    <scope>NUCLEOTIDE SEQUENCE [LARGE SCALE GENOMIC DNA]</scope>
    <source>
        <strain evidence="2 3">PLY_AMNH</strain>
    </source>
</reference>